<dbReference type="AlphaFoldDB" id="A0A401J280"/>
<dbReference type="Proteomes" id="UP000290975">
    <property type="component" value="Unassembled WGS sequence"/>
</dbReference>
<accession>A0A401J280</accession>
<organism evidence="1 2">
    <name type="scientific">Sphingobium xenophagum</name>
    <dbReference type="NCBI Taxonomy" id="121428"/>
    <lineage>
        <taxon>Bacteria</taxon>
        <taxon>Pseudomonadati</taxon>
        <taxon>Pseudomonadota</taxon>
        <taxon>Alphaproteobacteria</taxon>
        <taxon>Sphingomonadales</taxon>
        <taxon>Sphingomonadaceae</taxon>
        <taxon>Sphingobium</taxon>
    </lineage>
</organism>
<protein>
    <submittedName>
        <fullName evidence="1">Uncharacterized protein</fullName>
    </submittedName>
</protein>
<dbReference type="EMBL" id="BBQY01000005">
    <property type="protein sequence ID" value="GBH30720.1"/>
    <property type="molecule type" value="Genomic_DNA"/>
</dbReference>
<dbReference type="STRING" id="1192759.GCA_000277525_03997"/>
<gene>
    <name evidence="1" type="ORF">MBESOW_P1975</name>
</gene>
<reference evidence="1 2" key="1">
    <citation type="submission" date="2014-12" db="EMBL/GenBank/DDBJ databases">
        <title>Whole genome sequencing of Sphingobium xenophagum OW59.</title>
        <authorList>
            <person name="Ohta Y."/>
            <person name="Nishi S."/>
            <person name="Hatada Y."/>
        </authorList>
    </citation>
    <scope>NUCLEOTIDE SEQUENCE [LARGE SCALE GENOMIC DNA]</scope>
    <source>
        <strain evidence="1 2">OW59</strain>
    </source>
</reference>
<name>A0A401J280_SPHXE</name>
<dbReference type="RefSeq" id="WP_017184755.1">
    <property type="nucleotide sequence ID" value="NZ_BBQY01000005.1"/>
</dbReference>
<evidence type="ECO:0000313" key="2">
    <source>
        <dbReference type="Proteomes" id="UP000290975"/>
    </source>
</evidence>
<proteinExistence type="predicted"/>
<keyword evidence="2" id="KW-1185">Reference proteome</keyword>
<evidence type="ECO:0000313" key="1">
    <source>
        <dbReference type="EMBL" id="GBH30720.1"/>
    </source>
</evidence>
<comment type="caution">
    <text evidence="1">The sequence shown here is derived from an EMBL/GenBank/DDBJ whole genome shotgun (WGS) entry which is preliminary data.</text>
</comment>
<sequence>MMQLNSAKALALGREVRETFGSWKKAREAAVQRDGVYVIDRAKIRAEKAKKLAKTA</sequence>